<evidence type="ECO:0000259" key="6">
    <source>
        <dbReference type="Pfam" id="PF08281"/>
    </source>
</evidence>
<organism evidence="7 8">
    <name type="scientific">Filimonas effusa</name>
    <dbReference type="NCBI Taxonomy" id="2508721"/>
    <lineage>
        <taxon>Bacteria</taxon>
        <taxon>Pseudomonadati</taxon>
        <taxon>Bacteroidota</taxon>
        <taxon>Chitinophagia</taxon>
        <taxon>Chitinophagales</taxon>
        <taxon>Chitinophagaceae</taxon>
        <taxon>Filimonas</taxon>
    </lineage>
</organism>
<dbReference type="SUPFAM" id="SSF88946">
    <property type="entry name" value="Sigma2 domain of RNA polymerase sigma factors"/>
    <property type="match status" value="1"/>
</dbReference>
<evidence type="ECO:0000313" key="8">
    <source>
        <dbReference type="Proteomes" id="UP000290545"/>
    </source>
</evidence>
<dbReference type="InterPro" id="IPR007627">
    <property type="entry name" value="RNA_pol_sigma70_r2"/>
</dbReference>
<gene>
    <name evidence="7" type="ORF">ESB13_06065</name>
</gene>
<dbReference type="SUPFAM" id="SSF88659">
    <property type="entry name" value="Sigma3 and sigma4 domains of RNA polymerase sigma factors"/>
    <property type="match status" value="1"/>
</dbReference>
<dbReference type="InterPro" id="IPR013325">
    <property type="entry name" value="RNA_pol_sigma_r2"/>
</dbReference>
<sequence length="176" mass="21095">MNREMLVLAAEGNREAFHRMYEKYSPYVHHRLRKLVTDPDTCAELHQAVFVKLWERRALLKNVANLEAYINQLLRNMVVSDVYRKQRRDALLHSSYEPGDAYWICQDHTEFRECRHLWQTAIDRLTPRQKEVYELVEQEDLSLNEAADTLQIAKHTLKNHLEVARRSVRTYLQQYL</sequence>
<dbReference type="Gene3D" id="1.10.1740.10">
    <property type="match status" value="1"/>
</dbReference>
<name>A0A4Q1DBQ9_9BACT</name>
<dbReference type="InterPro" id="IPR013324">
    <property type="entry name" value="RNA_pol_sigma_r3/r4-like"/>
</dbReference>
<feature type="domain" description="RNA polymerase sigma-70 region 2" evidence="5">
    <location>
        <begin position="20"/>
        <end position="87"/>
    </location>
</feature>
<dbReference type="GO" id="GO:0003677">
    <property type="term" value="F:DNA binding"/>
    <property type="evidence" value="ECO:0007669"/>
    <property type="project" value="InterPro"/>
</dbReference>
<dbReference type="Proteomes" id="UP000290545">
    <property type="component" value="Unassembled WGS sequence"/>
</dbReference>
<evidence type="ECO:0000256" key="4">
    <source>
        <dbReference type="ARBA" id="ARBA00023163"/>
    </source>
</evidence>
<dbReference type="RefSeq" id="WP_129002118.1">
    <property type="nucleotide sequence ID" value="NZ_SDHZ01000001.1"/>
</dbReference>
<keyword evidence="3" id="KW-0731">Sigma factor</keyword>
<comment type="similarity">
    <text evidence="1">Belongs to the sigma-70 factor family. ECF subfamily.</text>
</comment>
<evidence type="ECO:0000313" key="7">
    <source>
        <dbReference type="EMBL" id="RXK86368.1"/>
    </source>
</evidence>
<dbReference type="AlphaFoldDB" id="A0A4Q1DBQ9"/>
<dbReference type="GO" id="GO:0016987">
    <property type="term" value="F:sigma factor activity"/>
    <property type="evidence" value="ECO:0007669"/>
    <property type="project" value="UniProtKB-KW"/>
</dbReference>
<dbReference type="GO" id="GO:0006352">
    <property type="term" value="P:DNA-templated transcription initiation"/>
    <property type="evidence" value="ECO:0007669"/>
    <property type="project" value="InterPro"/>
</dbReference>
<evidence type="ECO:0000256" key="3">
    <source>
        <dbReference type="ARBA" id="ARBA00023082"/>
    </source>
</evidence>
<evidence type="ECO:0000256" key="2">
    <source>
        <dbReference type="ARBA" id="ARBA00023015"/>
    </source>
</evidence>
<dbReference type="OrthoDB" id="1100095at2"/>
<dbReference type="InterPro" id="IPR013249">
    <property type="entry name" value="RNA_pol_sigma70_r4_t2"/>
</dbReference>
<reference evidence="7 8" key="1">
    <citation type="submission" date="2019-01" db="EMBL/GenBank/DDBJ databases">
        <title>Filimonas sp. strain TTM-71.</title>
        <authorList>
            <person name="Chen W.-M."/>
        </authorList>
    </citation>
    <scope>NUCLEOTIDE SEQUENCE [LARGE SCALE GENOMIC DNA]</scope>
    <source>
        <strain evidence="7 8">TTM-71</strain>
    </source>
</reference>
<dbReference type="InterPro" id="IPR014284">
    <property type="entry name" value="RNA_pol_sigma-70_dom"/>
</dbReference>
<dbReference type="NCBIfam" id="TIGR02937">
    <property type="entry name" value="sigma70-ECF"/>
    <property type="match status" value="1"/>
</dbReference>
<keyword evidence="2" id="KW-0805">Transcription regulation</keyword>
<evidence type="ECO:0000259" key="5">
    <source>
        <dbReference type="Pfam" id="PF04542"/>
    </source>
</evidence>
<dbReference type="InterPro" id="IPR039425">
    <property type="entry name" value="RNA_pol_sigma-70-like"/>
</dbReference>
<dbReference type="Pfam" id="PF08281">
    <property type="entry name" value="Sigma70_r4_2"/>
    <property type="match status" value="1"/>
</dbReference>
<keyword evidence="8" id="KW-1185">Reference proteome</keyword>
<proteinExistence type="inferred from homology"/>
<feature type="domain" description="RNA polymerase sigma factor 70 region 4 type 2" evidence="6">
    <location>
        <begin position="118"/>
        <end position="166"/>
    </location>
</feature>
<dbReference type="PANTHER" id="PTHR43133:SF46">
    <property type="entry name" value="RNA POLYMERASE SIGMA-70 FACTOR ECF SUBFAMILY"/>
    <property type="match status" value="1"/>
</dbReference>
<accession>A0A4Q1DBQ9</accession>
<keyword evidence="4" id="KW-0804">Transcription</keyword>
<comment type="caution">
    <text evidence="7">The sequence shown here is derived from an EMBL/GenBank/DDBJ whole genome shotgun (WGS) entry which is preliminary data.</text>
</comment>
<dbReference type="Pfam" id="PF04542">
    <property type="entry name" value="Sigma70_r2"/>
    <property type="match status" value="1"/>
</dbReference>
<dbReference type="Gene3D" id="1.10.10.10">
    <property type="entry name" value="Winged helix-like DNA-binding domain superfamily/Winged helix DNA-binding domain"/>
    <property type="match status" value="1"/>
</dbReference>
<dbReference type="PANTHER" id="PTHR43133">
    <property type="entry name" value="RNA POLYMERASE ECF-TYPE SIGMA FACTO"/>
    <property type="match status" value="1"/>
</dbReference>
<dbReference type="InterPro" id="IPR036388">
    <property type="entry name" value="WH-like_DNA-bd_sf"/>
</dbReference>
<dbReference type="EMBL" id="SDHZ01000001">
    <property type="protein sequence ID" value="RXK86368.1"/>
    <property type="molecule type" value="Genomic_DNA"/>
</dbReference>
<evidence type="ECO:0000256" key="1">
    <source>
        <dbReference type="ARBA" id="ARBA00010641"/>
    </source>
</evidence>
<protein>
    <submittedName>
        <fullName evidence="7">Sigma-70 family RNA polymerase sigma factor</fullName>
    </submittedName>
</protein>